<evidence type="ECO:0000313" key="2">
    <source>
        <dbReference type="Proteomes" id="UP000324222"/>
    </source>
</evidence>
<keyword evidence="2" id="KW-1185">Reference proteome</keyword>
<proteinExistence type="predicted"/>
<gene>
    <name evidence="1" type="ORF">E2C01_064588</name>
</gene>
<sequence>MGLADFPPLGIFSAVKVFVGIGRVEFLYQEEEEEEEEEEEWAGKPLMLFALRLWILPIDFRGVLWLGCRAAANAEVVCGWCIRSGAQKCRGATPRCLVLSAVLTGAAANVGALIAFRCRVLSTELWAE</sequence>
<reference evidence="1 2" key="1">
    <citation type="submission" date="2019-05" db="EMBL/GenBank/DDBJ databases">
        <title>Another draft genome of Portunus trituberculatus and its Hox gene families provides insights of decapod evolution.</title>
        <authorList>
            <person name="Jeong J.-H."/>
            <person name="Song I."/>
            <person name="Kim S."/>
            <person name="Choi T."/>
            <person name="Kim D."/>
            <person name="Ryu S."/>
            <person name="Kim W."/>
        </authorList>
    </citation>
    <scope>NUCLEOTIDE SEQUENCE [LARGE SCALE GENOMIC DNA]</scope>
    <source>
        <tissue evidence="1">Muscle</tissue>
    </source>
</reference>
<name>A0A5B7HJJ2_PORTR</name>
<dbReference type="Proteomes" id="UP000324222">
    <property type="component" value="Unassembled WGS sequence"/>
</dbReference>
<evidence type="ECO:0000313" key="1">
    <source>
        <dbReference type="EMBL" id="MPC70343.1"/>
    </source>
</evidence>
<protein>
    <submittedName>
        <fullName evidence="1">Uncharacterized protein</fullName>
    </submittedName>
</protein>
<accession>A0A5B7HJJ2</accession>
<comment type="caution">
    <text evidence="1">The sequence shown here is derived from an EMBL/GenBank/DDBJ whole genome shotgun (WGS) entry which is preliminary data.</text>
</comment>
<organism evidence="1 2">
    <name type="scientific">Portunus trituberculatus</name>
    <name type="common">Swimming crab</name>
    <name type="synonym">Neptunus trituberculatus</name>
    <dbReference type="NCBI Taxonomy" id="210409"/>
    <lineage>
        <taxon>Eukaryota</taxon>
        <taxon>Metazoa</taxon>
        <taxon>Ecdysozoa</taxon>
        <taxon>Arthropoda</taxon>
        <taxon>Crustacea</taxon>
        <taxon>Multicrustacea</taxon>
        <taxon>Malacostraca</taxon>
        <taxon>Eumalacostraca</taxon>
        <taxon>Eucarida</taxon>
        <taxon>Decapoda</taxon>
        <taxon>Pleocyemata</taxon>
        <taxon>Brachyura</taxon>
        <taxon>Eubrachyura</taxon>
        <taxon>Portunoidea</taxon>
        <taxon>Portunidae</taxon>
        <taxon>Portuninae</taxon>
        <taxon>Portunus</taxon>
    </lineage>
</organism>
<dbReference type="AlphaFoldDB" id="A0A5B7HJJ2"/>
<dbReference type="EMBL" id="VSRR010030972">
    <property type="protein sequence ID" value="MPC70343.1"/>
    <property type="molecule type" value="Genomic_DNA"/>
</dbReference>